<accession>A0A5K1V0G6</accession>
<dbReference type="VEuPathDB" id="AmoebaDB:EHI7A_167070"/>
<evidence type="ECO:0000313" key="2">
    <source>
        <dbReference type="Proteomes" id="UP000078387"/>
    </source>
</evidence>
<dbReference type="VEuPathDB" id="AmoebaDB:KM1_238540"/>
<dbReference type="AlphaFoldDB" id="A0A5K1V0G6"/>
<gene>
    <name evidence="1" type="ORF">CL6EHI_198450</name>
</gene>
<proteinExistence type="predicted"/>
<sequence length="128" mass="15052">MHLLKHIVRKQKHDCTFVNNNNTSTTTNNTSTINTSVKQTKPRKISDEINKKYSSLLKKLFEKENTLDKYKLSTEVKALLNIRIHLWLEYYTINKAISTSHDNDLKTNSNTNDFEYIDSFSEINSFYK</sequence>
<dbReference type="VEuPathDB" id="AmoebaDB:EHI_198450"/>
<comment type="caution">
    <text evidence="1">The sequence shown here is derived from an EMBL/GenBank/DDBJ whole genome shotgun (WGS) entry which is preliminary data.</text>
</comment>
<reference evidence="1 2" key="1">
    <citation type="submission" date="2016-05" db="EMBL/GenBank/DDBJ databases">
        <title>First whole genome sequencing of Entamoeba histolytica HM1:IMSS-clone-6.</title>
        <authorList>
            <person name="Mukherjee Avik.K."/>
            <person name="Izumyama S."/>
            <person name="Nakada-Tsukui K."/>
            <person name="Nozaki T."/>
        </authorList>
    </citation>
    <scope>NUCLEOTIDE SEQUENCE [LARGE SCALE GENOMIC DNA]</scope>
    <source>
        <strain evidence="1 2">HM1:IMSS clone 6</strain>
    </source>
</reference>
<name>A0A5K1V0G6_ENTHI</name>
<organism evidence="1 2">
    <name type="scientific">Entamoeba histolytica</name>
    <dbReference type="NCBI Taxonomy" id="5759"/>
    <lineage>
        <taxon>Eukaryota</taxon>
        <taxon>Amoebozoa</taxon>
        <taxon>Evosea</taxon>
        <taxon>Archamoebae</taxon>
        <taxon>Mastigamoebida</taxon>
        <taxon>Entamoebidae</taxon>
        <taxon>Entamoeba</taxon>
    </lineage>
</organism>
<dbReference type="VEuPathDB" id="AmoebaDB:EHI8A_190290"/>
<dbReference type="Proteomes" id="UP000078387">
    <property type="component" value="Unassembled WGS sequence"/>
</dbReference>
<dbReference type="VEuPathDB" id="AmoebaDB:EHI5A_190070"/>
<protein>
    <submittedName>
        <fullName evidence="1">Uncharacterized protein</fullName>
    </submittedName>
</protein>
<dbReference type="EMBL" id="BDEQ01000001">
    <property type="protein sequence ID" value="GAT99380.1"/>
    <property type="molecule type" value="Genomic_DNA"/>
</dbReference>
<evidence type="ECO:0000313" key="1">
    <source>
        <dbReference type="EMBL" id="GAT99380.1"/>
    </source>
</evidence>